<gene>
    <name evidence="8" type="ORF">SCLCIDRAFT_20741</name>
</gene>
<dbReference type="Pfam" id="PF00450">
    <property type="entry name" value="Peptidase_S10"/>
    <property type="match status" value="1"/>
</dbReference>
<evidence type="ECO:0000256" key="3">
    <source>
        <dbReference type="ARBA" id="ARBA00022670"/>
    </source>
</evidence>
<keyword evidence="6" id="KW-0325">Glycoprotein</keyword>
<sequence>MRIFSVAPALLSLFDRSESAFASVTYPAFPFHSVRIKKSSFVIRPVYTGYLDIDGDAKHLFFYFFENDVVMWINGGPGCTSAVGLLFELGPCRIDISGTSLNGTNWNPYSWNNKANIFFLDQPVGVGYSYADFGETVETTEEAARNVHAFLTIFFETFRNFSNRPLHLAGESYAGRYLPVFASEIFDQNFVAKSEGRSIINLQSIIIGNGITDISTLYEGRYEIDCGTAAWERPPQTIANCIRMKAALPRCQERIRRSCIDRFEHIDCEAAVAFCDAHISDPYWASGRNVYDSSKTCEIQSHCYAEFERLTDYLDLPSTRKMLGAESPGQFVQCSNTVRENFVSHLDKWAHHTQDYVAALLERGIRVLIYSGTCDWQCNWVANKR</sequence>
<protein>
    <recommendedName>
        <fullName evidence="7">Carboxypeptidase</fullName>
        <ecNumber evidence="7">3.4.16.-</ecNumber>
    </recommendedName>
</protein>
<dbReference type="HOGENOM" id="CLU_008523_10_4_1"/>
<keyword evidence="4" id="KW-0732">Signal</keyword>
<evidence type="ECO:0000256" key="4">
    <source>
        <dbReference type="ARBA" id="ARBA00022729"/>
    </source>
</evidence>
<dbReference type="InParanoid" id="A0A0C3EIG6"/>
<proteinExistence type="inferred from homology"/>
<dbReference type="InterPro" id="IPR029058">
    <property type="entry name" value="AB_hydrolase_fold"/>
</dbReference>
<keyword evidence="2 7" id="KW-0121">Carboxypeptidase</keyword>
<dbReference type="Gene3D" id="1.10.287.410">
    <property type="match status" value="1"/>
</dbReference>
<evidence type="ECO:0000256" key="1">
    <source>
        <dbReference type="ARBA" id="ARBA00009431"/>
    </source>
</evidence>
<dbReference type="EMBL" id="KN822011">
    <property type="protein sequence ID" value="KIM67701.1"/>
    <property type="molecule type" value="Genomic_DNA"/>
</dbReference>
<dbReference type="InterPro" id="IPR001563">
    <property type="entry name" value="Peptidase_S10"/>
</dbReference>
<dbReference type="PRINTS" id="PR00724">
    <property type="entry name" value="CRBOXYPTASEC"/>
</dbReference>
<evidence type="ECO:0000256" key="7">
    <source>
        <dbReference type="RuleBase" id="RU361156"/>
    </source>
</evidence>
<evidence type="ECO:0000313" key="8">
    <source>
        <dbReference type="EMBL" id="KIM67701.1"/>
    </source>
</evidence>
<dbReference type="GO" id="GO:0004185">
    <property type="term" value="F:serine-type carboxypeptidase activity"/>
    <property type="evidence" value="ECO:0007669"/>
    <property type="project" value="UniProtKB-UniRule"/>
</dbReference>
<dbReference type="AlphaFoldDB" id="A0A0C3EIG6"/>
<dbReference type="PANTHER" id="PTHR11802:SF113">
    <property type="entry name" value="SERINE CARBOXYPEPTIDASE CTSA-4.1"/>
    <property type="match status" value="1"/>
</dbReference>
<dbReference type="PROSITE" id="PS00131">
    <property type="entry name" value="CARBOXYPEPT_SER_SER"/>
    <property type="match status" value="1"/>
</dbReference>
<keyword evidence="3 7" id="KW-0645">Protease</keyword>
<dbReference type="EC" id="3.4.16.-" evidence="7"/>
<accession>A0A0C3EIG6</accession>
<evidence type="ECO:0000256" key="6">
    <source>
        <dbReference type="ARBA" id="ARBA00023180"/>
    </source>
</evidence>
<dbReference type="OrthoDB" id="443318at2759"/>
<evidence type="ECO:0000256" key="5">
    <source>
        <dbReference type="ARBA" id="ARBA00022801"/>
    </source>
</evidence>
<evidence type="ECO:0000313" key="9">
    <source>
        <dbReference type="Proteomes" id="UP000053989"/>
    </source>
</evidence>
<dbReference type="Gene3D" id="3.40.50.1820">
    <property type="entry name" value="alpha/beta hydrolase"/>
    <property type="match status" value="1"/>
</dbReference>
<keyword evidence="9" id="KW-1185">Reference proteome</keyword>
<dbReference type="Proteomes" id="UP000053989">
    <property type="component" value="Unassembled WGS sequence"/>
</dbReference>
<name>A0A0C3EIG6_9AGAM</name>
<evidence type="ECO:0000256" key="2">
    <source>
        <dbReference type="ARBA" id="ARBA00022645"/>
    </source>
</evidence>
<dbReference type="GO" id="GO:0000324">
    <property type="term" value="C:fungal-type vacuole"/>
    <property type="evidence" value="ECO:0007669"/>
    <property type="project" value="TreeGrafter"/>
</dbReference>
<reference evidence="9" key="2">
    <citation type="submission" date="2015-01" db="EMBL/GenBank/DDBJ databases">
        <title>Evolutionary Origins and Diversification of the Mycorrhizal Mutualists.</title>
        <authorList>
            <consortium name="DOE Joint Genome Institute"/>
            <consortium name="Mycorrhizal Genomics Consortium"/>
            <person name="Kohler A."/>
            <person name="Kuo A."/>
            <person name="Nagy L.G."/>
            <person name="Floudas D."/>
            <person name="Copeland A."/>
            <person name="Barry K.W."/>
            <person name="Cichocki N."/>
            <person name="Veneault-Fourrey C."/>
            <person name="LaButti K."/>
            <person name="Lindquist E.A."/>
            <person name="Lipzen A."/>
            <person name="Lundell T."/>
            <person name="Morin E."/>
            <person name="Murat C."/>
            <person name="Riley R."/>
            <person name="Ohm R."/>
            <person name="Sun H."/>
            <person name="Tunlid A."/>
            <person name="Henrissat B."/>
            <person name="Grigoriev I.V."/>
            <person name="Hibbett D.S."/>
            <person name="Martin F."/>
        </authorList>
    </citation>
    <scope>NUCLEOTIDE SEQUENCE [LARGE SCALE GENOMIC DNA]</scope>
    <source>
        <strain evidence="9">Foug A</strain>
    </source>
</reference>
<comment type="similarity">
    <text evidence="1 7">Belongs to the peptidase S10 family.</text>
</comment>
<dbReference type="GO" id="GO:0006508">
    <property type="term" value="P:proteolysis"/>
    <property type="evidence" value="ECO:0007669"/>
    <property type="project" value="UniProtKB-KW"/>
</dbReference>
<keyword evidence="5 7" id="KW-0378">Hydrolase</keyword>
<dbReference type="InterPro" id="IPR018202">
    <property type="entry name" value="Ser_caboxypep_ser_AS"/>
</dbReference>
<organism evidence="8 9">
    <name type="scientific">Scleroderma citrinum Foug A</name>
    <dbReference type="NCBI Taxonomy" id="1036808"/>
    <lineage>
        <taxon>Eukaryota</taxon>
        <taxon>Fungi</taxon>
        <taxon>Dikarya</taxon>
        <taxon>Basidiomycota</taxon>
        <taxon>Agaricomycotina</taxon>
        <taxon>Agaricomycetes</taxon>
        <taxon>Agaricomycetidae</taxon>
        <taxon>Boletales</taxon>
        <taxon>Sclerodermatineae</taxon>
        <taxon>Sclerodermataceae</taxon>
        <taxon>Scleroderma</taxon>
    </lineage>
</organism>
<reference evidence="8 9" key="1">
    <citation type="submission" date="2014-04" db="EMBL/GenBank/DDBJ databases">
        <authorList>
            <consortium name="DOE Joint Genome Institute"/>
            <person name="Kuo A."/>
            <person name="Kohler A."/>
            <person name="Nagy L.G."/>
            <person name="Floudas D."/>
            <person name="Copeland A."/>
            <person name="Barry K.W."/>
            <person name="Cichocki N."/>
            <person name="Veneault-Fourrey C."/>
            <person name="LaButti K."/>
            <person name="Lindquist E.A."/>
            <person name="Lipzen A."/>
            <person name="Lundell T."/>
            <person name="Morin E."/>
            <person name="Murat C."/>
            <person name="Sun H."/>
            <person name="Tunlid A."/>
            <person name="Henrissat B."/>
            <person name="Grigoriev I.V."/>
            <person name="Hibbett D.S."/>
            <person name="Martin F."/>
            <person name="Nordberg H.P."/>
            <person name="Cantor M.N."/>
            <person name="Hua S.X."/>
        </authorList>
    </citation>
    <scope>NUCLEOTIDE SEQUENCE [LARGE SCALE GENOMIC DNA]</scope>
    <source>
        <strain evidence="8 9">Foug A</strain>
    </source>
</reference>
<dbReference type="SUPFAM" id="SSF53474">
    <property type="entry name" value="alpha/beta-Hydrolases"/>
    <property type="match status" value="1"/>
</dbReference>
<dbReference type="PANTHER" id="PTHR11802">
    <property type="entry name" value="SERINE PROTEASE FAMILY S10 SERINE CARBOXYPEPTIDASE"/>
    <property type="match status" value="1"/>
</dbReference>
<dbReference type="STRING" id="1036808.A0A0C3EIG6"/>